<dbReference type="Pfam" id="PF15506">
    <property type="entry name" value="OCC1"/>
    <property type="match status" value="1"/>
</dbReference>
<evidence type="ECO:0000313" key="2">
    <source>
        <dbReference type="Proteomes" id="UP001501940"/>
    </source>
</evidence>
<dbReference type="AlphaFoldDB" id="A0A3Q1CFG2"/>
<reference evidence="1 2" key="1">
    <citation type="submission" date="2022-01" db="EMBL/GenBank/DDBJ databases">
        <title>A chromosome-scale genome assembly of the false clownfish, Amphiprion ocellaris.</title>
        <authorList>
            <person name="Ryu T."/>
        </authorList>
    </citation>
    <scope>NUCLEOTIDE SEQUENCE [LARGE SCALE GENOMIC DNA]</scope>
</reference>
<organism evidence="1 2">
    <name type="scientific">Amphiprion ocellaris</name>
    <name type="common">Clown anemonefish</name>
    <dbReference type="NCBI Taxonomy" id="80972"/>
    <lineage>
        <taxon>Eukaryota</taxon>
        <taxon>Metazoa</taxon>
        <taxon>Chordata</taxon>
        <taxon>Craniata</taxon>
        <taxon>Vertebrata</taxon>
        <taxon>Euteleostomi</taxon>
        <taxon>Actinopterygii</taxon>
        <taxon>Neopterygii</taxon>
        <taxon>Teleostei</taxon>
        <taxon>Neoteleostei</taxon>
        <taxon>Acanthomorphata</taxon>
        <taxon>Ovalentaria</taxon>
        <taxon>Pomacentridae</taxon>
        <taxon>Amphiprion</taxon>
    </lineage>
</organism>
<dbReference type="GeneTree" id="ENSGT00940000177234"/>
<sequence length="75" mass="8432">MTVLNANHKDKIKKAKLTELSCYNTKPIMVRKKRNYGGVYVGLPADLTTVAASQSKSTHKGKHLQHCIRNILHEC</sequence>
<dbReference type="Proteomes" id="UP001501940">
    <property type="component" value="Chromosome 3"/>
</dbReference>
<reference evidence="1" key="3">
    <citation type="submission" date="2025-09" db="UniProtKB">
        <authorList>
            <consortium name="Ensembl"/>
        </authorList>
    </citation>
    <scope>IDENTIFICATION</scope>
</reference>
<name>A0A3Q1CFG2_AMPOC</name>
<keyword evidence="2" id="KW-1185">Reference proteome</keyword>
<evidence type="ECO:0000313" key="1">
    <source>
        <dbReference type="Ensembl" id="ENSAOCP00000026447.2"/>
    </source>
</evidence>
<protein>
    <submittedName>
        <fullName evidence="1">Uncharacterized protein</fullName>
    </submittedName>
</protein>
<accession>A0A3Q1CFG2</accession>
<reference evidence="1" key="2">
    <citation type="submission" date="2025-08" db="UniProtKB">
        <authorList>
            <consortium name="Ensembl"/>
        </authorList>
    </citation>
    <scope>IDENTIFICATION</scope>
</reference>
<proteinExistence type="predicted"/>
<dbReference type="Ensembl" id="ENSAOCT00000017536.2">
    <property type="protein sequence ID" value="ENSAOCP00000026447.2"/>
    <property type="gene ID" value="ENSAOCG00000000976.2"/>
</dbReference>
<dbReference type="InterPro" id="IPR029133">
    <property type="entry name" value="OCC1"/>
</dbReference>